<dbReference type="Proteomes" id="UP000281553">
    <property type="component" value="Unassembled WGS sequence"/>
</dbReference>
<reference evidence="10 11" key="1">
    <citation type="submission" date="2018-11" db="EMBL/GenBank/DDBJ databases">
        <authorList>
            <consortium name="Pathogen Informatics"/>
        </authorList>
    </citation>
    <scope>NUCLEOTIDE SEQUENCE [LARGE SCALE GENOMIC DNA]</scope>
</reference>
<comment type="pathway">
    <text evidence="3">tRNA modification; 5-methoxycarbonylmethyl-2-thiouridine-tRNA biosynthesis.</text>
</comment>
<accession>A0A3P6RIQ2</accession>
<evidence type="ECO:0000256" key="9">
    <source>
        <dbReference type="SAM" id="MobiDB-lite"/>
    </source>
</evidence>
<dbReference type="EMBL" id="UYRU01019500">
    <property type="protein sequence ID" value="VDK54570.1"/>
    <property type="molecule type" value="Genomic_DNA"/>
</dbReference>
<protein>
    <recommendedName>
        <fullName evidence="5">Elongator complex protein 5</fullName>
    </recommendedName>
</protein>
<dbReference type="PANTHER" id="PTHR15641">
    <property type="entry name" value="ELONGATOR COMPLEX PROTEIN 5"/>
    <property type="match status" value="1"/>
</dbReference>
<feature type="region of interest" description="Disordered" evidence="9">
    <location>
        <begin position="64"/>
        <end position="91"/>
    </location>
</feature>
<dbReference type="PANTHER" id="PTHR15641:SF1">
    <property type="entry name" value="ELONGATOR COMPLEX PROTEIN 5"/>
    <property type="match status" value="1"/>
</dbReference>
<organism evidence="10 11">
    <name type="scientific">Dibothriocephalus latus</name>
    <name type="common">Fish tapeworm</name>
    <name type="synonym">Diphyllobothrium latum</name>
    <dbReference type="NCBI Taxonomy" id="60516"/>
    <lineage>
        <taxon>Eukaryota</taxon>
        <taxon>Metazoa</taxon>
        <taxon>Spiralia</taxon>
        <taxon>Lophotrochozoa</taxon>
        <taxon>Platyhelminthes</taxon>
        <taxon>Cestoda</taxon>
        <taxon>Eucestoda</taxon>
        <taxon>Diphyllobothriidea</taxon>
        <taxon>Diphyllobothriidae</taxon>
        <taxon>Dibothriocephalus</taxon>
    </lineage>
</organism>
<evidence type="ECO:0000256" key="7">
    <source>
        <dbReference type="ARBA" id="ARBA00022694"/>
    </source>
</evidence>
<comment type="subcellular location">
    <subcellularLocation>
        <location evidence="2">Cytoplasm</location>
    </subcellularLocation>
    <subcellularLocation>
        <location evidence="1">Nucleus</location>
    </subcellularLocation>
</comment>
<dbReference type="GO" id="GO:0005829">
    <property type="term" value="C:cytosol"/>
    <property type="evidence" value="ECO:0007669"/>
    <property type="project" value="TreeGrafter"/>
</dbReference>
<keyword evidence="11" id="KW-1185">Reference proteome</keyword>
<dbReference type="InterPro" id="IPR019519">
    <property type="entry name" value="Elp5"/>
</dbReference>
<dbReference type="OrthoDB" id="6256737at2759"/>
<evidence type="ECO:0000256" key="1">
    <source>
        <dbReference type="ARBA" id="ARBA00004123"/>
    </source>
</evidence>
<dbReference type="GO" id="GO:0005634">
    <property type="term" value="C:nucleus"/>
    <property type="evidence" value="ECO:0007669"/>
    <property type="project" value="UniProtKB-SubCell"/>
</dbReference>
<name>A0A3P6RIQ2_DIBLA</name>
<evidence type="ECO:0000313" key="10">
    <source>
        <dbReference type="EMBL" id="VDK54570.1"/>
    </source>
</evidence>
<dbReference type="GO" id="GO:0000049">
    <property type="term" value="F:tRNA binding"/>
    <property type="evidence" value="ECO:0007669"/>
    <property type="project" value="TreeGrafter"/>
</dbReference>
<evidence type="ECO:0000256" key="2">
    <source>
        <dbReference type="ARBA" id="ARBA00004496"/>
    </source>
</evidence>
<dbReference type="UniPathway" id="UPA00988"/>
<comment type="similarity">
    <text evidence="4">Belongs to the ELP5 family.</text>
</comment>
<feature type="compositionally biased region" description="Acidic residues" evidence="9">
    <location>
        <begin position="73"/>
        <end position="91"/>
    </location>
</feature>
<evidence type="ECO:0000256" key="5">
    <source>
        <dbReference type="ARBA" id="ARBA00020264"/>
    </source>
</evidence>
<evidence type="ECO:0000256" key="8">
    <source>
        <dbReference type="ARBA" id="ARBA00023242"/>
    </source>
</evidence>
<dbReference type="GO" id="GO:0002098">
    <property type="term" value="P:tRNA wobble uridine modification"/>
    <property type="evidence" value="ECO:0007669"/>
    <property type="project" value="InterPro"/>
</dbReference>
<evidence type="ECO:0000256" key="3">
    <source>
        <dbReference type="ARBA" id="ARBA00005043"/>
    </source>
</evidence>
<proteinExistence type="inferred from homology"/>
<evidence type="ECO:0000256" key="4">
    <source>
        <dbReference type="ARBA" id="ARBA00009567"/>
    </source>
</evidence>
<keyword evidence="6" id="KW-0963">Cytoplasm</keyword>
<dbReference type="GO" id="GO:0033588">
    <property type="term" value="C:elongator holoenzyme complex"/>
    <property type="evidence" value="ECO:0007669"/>
    <property type="project" value="InterPro"/>
</dbReference>
<gene>
    <name evidence="10" type="ORF">DILT_LOCUS2038</name>
</gene>
<dbReference type="AlphaFoldDB" id="A0A3P6RIQ2"/>
<evidence type="ECO:0000313" key="11">
    <source>
        <dbReference type="Proteomes" id="UP000281553"/>
    </source>
</evidence>
<keyword evidence="8" id="KW-0539">Nucleus</keyword>
<sequence>MESLAVLHCRPIVKTSLGEENVSQQESQTSLPSSTFRLDLTPAEVADRQKVVLPFRAIANADSSNDECKIDYDPDVYDDFDDEDPDDDLDI</sequence>
<evidence type="ECO:0000256" key="6">
    <source>
        <dbReference type="ARBA" id="ARBA00022490"/>
    </source>
</evidence>
<keyword evidence="7" id="KW-0819">tRNA processing</keyword>